<evidence type="ECO:0000256" key="7">
    <source>
        <dbReference type="ARBA" id="ARBA00023002"/>
    </source>
</evidence>
<dbReference type="GO" id="GO:0004324">
    <property type="term" value="F:ferredoxin-NADP+ reductase activity"/>
    <property type="evidence" value="ECO:0007669"/>
    <property type="project" value="UniProtKB-EC"/>
</dbReference>
<organism evidence="12 13">
    <name type="scientific">Actinomadura barringtoniae</name>
    <dbReference type="NCBI Taxonomy" id="1427535"/>
    <lineage>
        <taxon>Bacteria</taxon>
        <taxon>Bacillati</taxon>
        <taxon>Actinomycetota</taxon>
        <taxon>Actinomycetes</taxon>
        <taxon>Streptosporangiales</taxon>
        <taxon>Thermomonosporaceae</taxon>
        <taxon>Actinomadura</taxon>
    </lineage>
</organism>
<dbReference type="Proteomes" id="UP000669179">
    <property type="component" value="Unassembled WGS sequence"/>
</dbReference>
<feature type="binding site" evidence="10">
    <location>
        <position position="208"/>
    </location>
    <ligand>
        <name>NADP(+)</name>
        <dbReference type="ChEBI" id="CHEBI:58349"/>
    </ligand>
</feature>
<comment type="similarity">
    <text evidence="2">Belongs to the ferredoxin--NADP reductase type 1 family.</text>
</comment>
<dbReference type="PRINTS" id="PR00419">
    <property type="entry name" value="ADXRDTASE"/>
</dbReference>
<feature type="binding site" evidence="10">
    <location>
        <begin position="196"/>
        <end position="197"/>
    </location>
    <ligand>
        <name>NADP(+)</name>
        <dbReference type="ChEBI" id="CHEBI:58349"/>
    </ligand>
</feature>
<keyword evidence="5 9" id="KW-0274">FAD</keyword>
<dbReference type="AlphaFoldDB" id="A0A939PAA3"/>
<comment type="catalytic activity">
    <reaction evidence="8">
        <text>2 reduced [2Fe-2S]-[ferredoxin] + NADP(+) + H(+) = 2 oxidized [2Fe-2S]-[ferredoxin] + NADPH</text>
        <dbReference type="Rhea" id="RHEA:20125"/>
        <dbReference type="Rhea" id="RHEA-COMP:10000"/>
        <dbReference type="Rhea" id="RHEA-COMP:10001"/>
        <dbReference type="ChEBI" id="CHEBI:15378"/>
        <dbReference type="ChEBI" id="CHEBI:33737"/>
        <dbReference type="ChEBI" id="CHEBI:33738"/>
        <dbReference type="ChEBI" id="CHEBI:57783"/>
        <dbReference type="ChEBI" id="CHEBI:58349"/>
        <dbReference type="EC" id="1.18.1.2"/>
    </reaction>
</comment>
<evidence type="ECO:0000256" key="10">
    <source>
        <dbReference type="PIRSR" id="PIRSR000362-2"/>
    </source>
</evidence>
<feature type="binding site" evidence="10">
    <location>
        <position position="364"/>
    </location>
    <ligand>
        <name>NADP(+)</name>
        <dbReference type="ChEBI" id="CHEBI:58349"/>
    </ligand>
</feature>
<comment type="cofactor">
    <cofactor evidence="1 9">
        <name>FAD</name>
        <dbReference type="ChEBI" id="CHEBI:57692"/>
    </cofactor>
</comment>
<gene>
    <name evidence="12" type="ORF">J4573_16670</name>
</gene>
<feature type="binding site" evidence="9">
    <location>
        <position position="357"/>
    </location>
    <ligand>
        <name>FAD</name>
        <dbReference type="ChEBI" id="CHEBI:57692"/>
    </ligand>
</feature>
<dbReference type="SUPFAM" id="SSF51971">
    <property type="entry name" value="Nucleotide-binding domain"/>
    <property type="match status" value="1"/>
</dbReference>
<dbReference type="PANTHER" id="PTHR48467">
    <property type="entry name" value="GLUTAMATE SYNTHASE 1 [NADH], CHLOROPLASTIC-LIKE"/>
    <property type="match status" value="1"/>
</dbReference>
<dbReference type="InterPro" id="IPR023753">
    <property type="entry name" value="FAD/NAD-binding_dom"/>
</dbReference>
<evidence type="ECO:0000256" key="9">
    <source>
        <dbReference type="PIRSR" id="PIRSR000362-1"/>
    </source>
</evidence>
<evidence type="ECO:0000256" key="8">
    <source>
        <dbReference type="ARBA" id="ARBA00047776"/>
    </source>
</evidence>
<keyword evidence="13" id="KW-1185">Reference proteome</keyword>
<evidence type="ECO:0000256" key="4">
    <source>
        <dbReference type="ARBA" id="ARBA00022630"/>
    </source>
</evidence>
<dbReference type="Pfam" id="PF07992">
    <property type="entry name" value="Pyr_redox_2"/>
    <property type="match status" value="1"/>
</dbReference>
<accession>A0A939PAA3</accession>
<dbReference type="PANTHER" id="PTHR48467:SF1">
    <property type="entry name" value="GLUTAMATE SYNTHASE 1 [NADH], CHLOROPLASTIC-LIKE"/>
    <property type="match status" value="1"/>
</dbReference>
<dbReference type="EC" id="1.18.1.2" evidence="3"/>
<feature type="binding site" evidence="9">
    <location>
        <position position="15"/>
    </location>
    <ligand>
        <name>FAD</name>
        <dbReference type="ChEBI" id="CHEBI:57692"/>
    </ligand>
</feature>
<evidence type="ECO:0000256" key="2">
    <source>
        <dbReference type="ARBA" id="ARBA00008312"/>
    </source>
</evidence>
<evidence type="ECO:0000256" key="5">
    <source>
        <dbReference type="ARBA" id="ARBA00022827"/>
    </source>
</evidence>
<dbReference type="EMBL" id="JAGEOJ010000006">
    <property type="protein sequence ID" value="MBO2448738.1"/>
    <property type="molecule type" value="Genomic_DNA"/>
</dbReference>
<feature type="domain" description="FAD/NAD(P)-binding" evidence="11">
    <location>
        <begin position="6"/>
        <end position="166"/>
    </location>
</feature>
<feature type="binding site" evidence="9">
    <location>
        <position position="45"/>
    </location>
    <ligand>
        <name>FAD</name>
        <dbReference type="ChEBI" id="CHEBI:57692"/>
    </ligand>
</feature>
<sequence>MATPPQVAVIGSGPAGLYAAEALVKQTDGDVQVDVFDRLPTPYGLVRYGVAPDHKSIKSIARYLQRVLEGAGVRFFGEMELGRDLSRADLLECYDAVIYSTGAMVDRQLGIPGENLPGSVAATDFVNWYCGHPDAAHHDFDLTAREVAVIGVGNVAVDVVRILAKTPEELRDTDVPEQVLEKLAQSRVERIHMIGRRGPAQAKFTTKEARELGELPNASIHVLPQDMDLDPASATVAENDRHVRGNVKVLNGWTGEPAAAPRRIDVRFWLAPEEILGTAQVEGLKLERTRLDDSGRVAGTGEYETLPVGMVLRSVGYQSVPLDGVPFDERYHVVPNEGGRILDSDGTQVLREYVAGWIKRGPTGVVGTNKSDAAETVKNLLADLKDDRERPSRTIEELLESRGLPVVTYSDWLNLDAAEIALARSLNRGERVKLAHWEAMRNAIRPS</sequence>
<evidence type="ECO:0000259" key="11">
    <source>
        <dbReference type="Pfam" id="PF07992"/>
    </source>
</evidence>
<dbReference type="Gene3D" id="3.50.50.60">
    <property type="entry name" value="FAD/NAD(P)-binding domain"/>
    <property type="match status" value="1"/>
</dbReference>
<keyword evidence="6 10" id="KW-0521">NADP</keyword>
<dbReference type="InterPro" id="IPR055275">
    <property type="entry name" value="Ferredox_Rdtase"/>
</dbReference>
<keyword evidence="7" id="KW-0560">Oxidoreductase</keyword>
<keyword evidence="4" id="KW-0285">Flavoprotein</keyword>
<evidence type="ECO:0000313" key="12">
    <source>
        <dbReference type="EMBL" id="MBO2448738.1"/>
    </source>
</evidence>
<dbReference type="InterPro" id="IPR021163">
    <property type="entry name" value="Ferredox_Rdtase_adrenod"/>
</dbReference>
<evidence type="ECO:0000256" key="3">
    <source>
        <dbReference type="ARBA" id="ARBA00013223"/>
    </source>
</evidence>
<dbReference type="Gene3D" id="3.40.50.720">
    <property type="entry name" value="NAD(P)-binding Rossmann-like Domain"/>
    <property type="match status" value="1"/>
</dbReference>
<dbReference type="PIRSF" id="PIRSF000362">
    <property type="entry name" value="FNR"/>
    <property type="match status" value="1"/>
</dbReference>
<name>A0A939PAA3_9ACTN</name>
<comment type="caution">
    <text evidence="12">The sequence shown here is derived from an EMBL/GenBank/DDBJ whole genome shotgun (WGS) entry which is preliminary data.</text>
</comment>
<feature type="binding site" evidence="9">
    <location>
        <position position="81"/>
    </location>
    <ligand>
        <name>FAD</name>
        <dbReference type="ChEBI" id="CHEBI:57692"/>
    </ligand>
</feature>
<proteinExistence type="inferred from homology"/>
<dbReference type="RefSeq" id="WP_208256399.1">
    <property type="nucleotide sequence ID" value="NZ_JAGEOJ010000006.1"/>
</dbReference>
<evidence type="ECO:0000256" key="6">
    <source>
        <dbReference type="ARBA" id="ARBA00022857"/>
    </source>
</evidence>
<evidence type="ECO:0000256" key="1">
    <source>
        <dbReference type="ARBA" id="ARBA00001974"/>
    </source>
</evidence>
<reference evidence="12" key="1">
    <citation type="submission" date="2021-03" db="EMBL/GenBank/DDBJ databases">
        <authorList>
            <person name="Kanchanasin P."/>
            <person name="Saeng-In P."/>
            <person name="Phongsopitanun W."/>
            <person name="Yuki M."/>
            <person name="Kudo T."/>
            <person name="Ohkuma M."/>
            <person name="Tanasupawat S."/>
        </authorList>
    </citation>
    <scope>NUCLEOTIDE SEQUENCE</scope>
    <source>
        <strain evidence="12">GKU 128</strain>
    </source>
</reference>
<dbReference type="InterPro" id="IPR036188">
    <property type="entry name" value="FAD/NAD-bd_sf"/>
</dbReference>
<evidence type="ECO:0000313" key="13">
    <source>
        <dbReference type="Proteomes" id="UP000669179"/>
    </source>
</evidence>
<protein>
    <recommendedName>
        <fullName evidence="3">ferredoxin--NADP(+) reductase</fullName>
        <ecNumber evidence="3">1.18.1.2</ecNumber>
    </recommendedName>
</protein>